<dbReference type="Pfam" id="PF13535">
    <property type="entry name" value="ATP-grasp_4"/>
    <property type="match status" value="1"/>
</dbReference>
<dbReference type="PANTHER" id="PTHR43585:SF2">
    <property type="entry name" value="ATP-GRASP ENZYME FSQD"/>
    <property type="match status" value="1"/>
</dbReference>
<dbReference type="Gene3D" id="3.40.50.20">
    <property type="match status" value="1"/>
</dbReference>
<evidence type="ECO:0000256" key="3">
    <source>
        <dbReference type="ARBA" id="ARBA00022840"/>
    </source>
</evidence>
<dbReference type="PANTHER" id="PTHR43585">
    <property type="entry name" value="FUMIPYRROLE BIOSYNTHESIS PROTEIN C"/>
    <property type="match status" value="1"/>
</dbReference>
<dbReference type="Gene3D" id="3.30.470.20">
    <property type="entry name" value="ATP-grasp fold, B domain"/>
    <property type="match status" value="1"/>
</dbReference>
<comment type="caution">
    <text evidence="7">The sequence shown here is derived from an EMBL/GenBank/DDBJ whole genome shotgun (WGS) entry which is preliminary data.</text>
</comment>
<gene>
    <name evidence="7" type="ORF">HCN08_17990</name>
</gene>
<organism evidence="7 8">
    <name type="scientific">Actinacidiphila epipremni</name>
    <dbReference type="NCBI Taxonomy" id="2053013"/>
    <lineage>
        <taxon>Bacteria</taxon>
        <taxon>Bacillati</taxon>
        <taxon>Actinomycetota</taxon>
        <taxon>Actinomycetes</taxon>
        <taxon>Kitasatosporales</taxon>
        <taxon>Streptomycetaceae</taxon>
        <taxon>Actinacidiphila</taxon>
    </lineage>
</organism>
<dbReference type="Pfam" id="PF18603">
    <property type="entry name" value="LAL_C2"/>
    <property type="match status" value="1"/>
</dbReference>
<dbReference type="SUPFAM" id="SSF56059">
    <property type="entry name" value="Glutathione synthetase ATP-binding domain-like"/>
    <property type="match status" value="1"/>
</dbReference>
<dbReference type="InterPro" id="IPR040570">
    <property type="entry name" value="LAL_C2"/>
</dbReference>
<evidence type="ECO:0000256" key="1">
    <source>
        <dbReference type="ARBA" id="ARBA00022598"/>
    </source>
</evidence>
<proteinExistence type="predicted"/>
<feature type="compositionally biased region" description="Low complexity" evidence="5">
    <location>
        <begin position="424"/>
        <end position="453"/>
    </location>
</feature>
<keyword evidence="3 4" id="KW-0067">ATP-binding</keyword>
<sequence>MNPEATLLLVGATDETVGKAKRLGLDVLLLQHPTKTTDRQRELADLLEVVDYTRWELVRPIAERWREAPGFAAVTSITEPGLENAGRLNDLFGLGGTGYEVTRRLRDKAAMRAHLAAVDPAAVLARPLAAREDLDAFGAEAGYPFVVKPTDATASIGVQRLDGPADADRVWARVRELSGTRTDRVSTLMLLQDFLMEEYLDGPEFSVESFSSAGRHVVVAVTEKFTDPAHFAELGHAVPARLSLADEDRIREAVIAFLDRVGIRDGVCHTEIRLGARGPRVVESHNRVAGDAIPELVLAVYGIDTIELALAAPFGLAPELPDRPEPHGGAAVRSVVGRPGDVVECVEGAAEARALDDVLAVRISAAPGETVRPLRDNWDRLGLVAVTGPDTTAAVRRGAELIRDVVQVRVKDPDGRPGVAVVAEVPSGGPSDVPSGAPSGAPSGVGEPVEARS</sequence>
<evidence type="ECO:0000259" key="6">
    <source>
        <dbReference type="PROSITE" id="PS50975"/>
    </source>
</evidence>
<keyword evidence="1" id="KW-0436">Ligase</keyword>
<name>A0ABX0ZPU2_9ACTN</name>
<dbReference type="Gene3D" id="3.30.1490.20">
    <property type="entry name" value="ATP-grasp fold, A domain"/>
    <property type="match status" value="1"/>
</dbReference>
<dbReference type="PROSITE" id="PS50975">
    <property type="entry name" value="ATP_GRASP"/>
    <property type="match status" value="1"/>
</dbReference>
<dbReference type="EMBL" id="JAATEJ010000013">
    <property type="protein sequence ID" value="NJP45276.1"/>
    <property type="molecule type" value="Genomic_DNA"/>
</dbReference>
<evidence type="ECO:0000313" key="7">
    <source>
        <dbReference type="EMBL" id="NJP45276.1"/>
    </source>
</evidence>
<dbReference type="InterPro" id="IPR011761">
    <property type="entry name" value="ATP-grasp"/>
</dbReference>
<evidence type="ECO:0000256" key="4">
    <source>
        <dbReference type="PROSITE-ProRule" id="PRU00409"/>
    </source>
</evidence>
<evidence type="ECO:0000256" key="5">
    <source>
        <dbReference type="SAM" id="MobiDB-lite"/>
    </source>
</evidence>
<accession>A0ABX0ZPU2</accession>
<protein>
    <submittedName>
        <fullName evidence="7">ATP-grasp domain-containing protein</fullName>
    </submittedName>
</protein>
<reference evidence="7 8" key="1">
    <citation type="submission" date="2020-03" db="EMBL/GenBank/DDBJ databases">
        <title>WGS of actinomycetes isolated from Thailand.</title>
        <authorList>
            <person name="Thawai C."/>
        </authorList>
    </citation>
    <scope>NUCLEOTIDE SEQUENCE [LARGE SCALE GENOMIC DNA]</scope>
    <source>
        <strain evidence="7 8">PRB2-1</strain>
    </source>
</reference>
<dbReference type="InterPro" id="IPR013815">
    <property type="entry name" value="ATP_grasp_subdomain_1"/>
</dbReference>
<dbReference type="InterPro" id="IPR052032">
    <property type="entry name" value="ATP-dep_AA_Ligase"/>
</dbReference>
<dbReference type="Proteomes" id="UP000734511">
    <property type="component" value="Unassembled WGS sequence"/>
</dbReference>
<evidence type="ECO:0000313" key="8">
    <source>
        <dbReference type="Proteomes" id="UP000734511"/>
    </source>
</evidence>
<evidence type="ECO:0000256" key="2">
    <source>
        <dbReference type="ARBA" id="ARBA00022741"/>
    </source>
</evidence>
<keyword evidence="2 4" id="KW-0547">Nucleotide-binding</keyword>
<feature type="domain" description="ATP-grasp" evidence="6">
    <location>
        <begin position="108"/>
        <end position="314"/>
    </location>
</feature>
<feature type="region of interest" description="Disordered" evidence="5">
    <location>
        <begin position="413"/>
        <end position="453"/>
    </location>
</feature>
<dbReference type="RefSeq" id="WP_167984128.1">
    <property type="nucleotide sequence ID" value="NZ_JAATEJ010000013.1"/>
</dbReference>
<keyword evidence="8" id="KW-1185">Reference proteome</keyword>